<feature type="region of interest" description="Disordered" evidence="1">
    <location>
        <begin position="149"/>
        <end position="179"/>
    </location>
</feature>
<evidence type="ECO:0000259" key="2">
    <source>
        <dbReference type="Pfam" id="PF00498"/>
    </source>
</evidence>
<keyword evidence="4" id="KW-1185">Reference proteome</keyword>
<dbReference type="Proteomes" id="UP000253370">
    <property type="component" value="Unassembled WGS sequence"/>
</dbReference>
<dbReference type="InterPro" id="IPR008984">
    <property type="entry name" value="SMAD_FHA_dom_sf"/>
</dbReference>
<feature type="compositionally biased region" description="Basic and acidic residues" evidence="1">
    <location>
        <begin position="1"/>
        <end position="33"/>
    </location>
</feature>
<dbReference type="EMBL" id="QNTQ01000001">
    <property type="protein sequence ID" value="RBI87631.1"/>
    <property type="molecule type" value="Genomic_DNA"/>
</dbReference>
<feature type="compositionally biased region" description="Basic and acidic residues" evidence="1">
    <location>
        <begin position="111"/>
        <end position="123"/>
    </location>
</feature>
<evidence type="ECO:0000256" key="1">
    <source>
        <dbReference type="SAM" id="MobiDB-lite"/>
    </source>
</evidence>
<dbReference type="InterPro" id="IPR000253">
    <property type="entry name" value="FHA_dom"/>
</dbReference>
<reference evidence="3 4" key="1">
    <citation type="submission" date="2018-07" db="EMBL/GenBank/DDBJ databases">
        <title>Rhodosalinus sp. strain E84T genomic sequence and assembly.</title>
        <authorList>
            <person name="Liu Z.-W."/>
            <person name="Lu D.-C."/>
        </authorList>
    </citation>
    <scope>NUCLEOTIDE SEQUENCE [LARGE SCALE GENOMIC DNA]</scope>
    <source>
        <strain evidence="3 4">E84</strain>
    </source>
</reference>
<dbReference type="Gene3D" id="2.60.200.20">
    <property type="match status" value="1"/>
</dbReference>
<gene>
    <name evidence="3" type="ORF">DRV85_01525</name>
</gene>
<dbReference type="CDD" id="cd00060">
    <property type="entry name" value="FHA"/>
    <property type="match status" value="1"/>
</dbReference>
<evidence type="ECO:0000313" key="3">
    <source>
        <dbReference type="EMBL" id="RBI87631.1"/>
    </source>
</evidence>
<feature type="compositionally biased region" description="Acidic residues" evidence="1">
    <location>
        <begin position="75"/>
        <end position="86"/>
    </location>
</feature>
<name>A0A365UDQ3_9RHOB</name>
<evidence type="ECO:0000313" key="4">
    <source>
        <dbReference type="Proteomes" id="UP000253370"/>
    </source>
</evidence>
<sequence>MRQLREVIVRRRPLQLDEAGKRVDEPAAERPEPTRPVPAEPSDAAAETTVRSLAASMRATEAPAEAEPAPLPDMETPDADDTDESAAAEAEAAEPHAPPRRNIWDIEQDDEQARVLDALRDAPEPDPEDEVGQDDPEDAFAARVKAAALRREEPAAEPSEPGRAVPAEAPRPAANGGSRVKTRILGFHSEEIAVDALSATAERPAATGAFPAGWLVIVDGPGRGTSFTVTAGVSTIGRGEDQTICLDFGDASVSRENHASIAYDEEQAKFFIGHGGKRNIVRRNGNPVLATEELDHGDHIRVGKTELRFVAFCGPEFSWTPAQEDREHDG</sequence>
<accession>A0A365UDQ3</accession>
<feature type="region of interest" description="Disordered" evidence="1">
    <location>
        <begin position="1"/>
        <end position="137"/>
    </location>
</feature>
<feature type="compositionally biased region" description="Low complexity" evidence="1">
    <location>
        <begin position="156"/>
        <end position="174"/>
    </location>
</feature>
<organism evidence="3 4">
    <name type="scientific">Rhodosalinus halophilus</name>
    <dbReference type="NCBI Taxonomy" id="2259333"/>
    <lineage>
        <taxon>Bacteria</taxon>
        <taxon>Pseudomonadati</taxon>
        <taxon>Pseudomonadota</taxon>
        <taxon>Alphaproteobacteria</taxon>
        <taxon>Rhodobacterales</taxon>
        <taxon>Paracoccaceae</taxon>
        <taxon>Rhodosalinus</taxon>
    </lineage>
</organism>
<proteinExistence type="predicted"/>
<feature type="domain" description="FHA" evidence="2">
    <location>
        <begin position="235"/>
        <end position="303"/>
    </location>
</feature>
<feature type="compositionally biased region" description="Acidic residues" evidence="1">
    <location>
        <begin position="124"/>
        <end position="137"/>
    </location>
</feature>
<comment type="caution">
    <text evidence="3">The sequence shown here is derived from an EMBL/GenBank/DDBJ whole genome shotgun (WGS) entry which is preliminary data.</text>
</comment>
<dbReference type="OrthoDB" id="370565at2"/>
<dbReference type="RefSeq" id="WP_113287654.1">
    <property type="nucleotide sequence ID" value="NZ_QNTQ01000001.1"/>
</dbReference>
<protein>
    <recommendedName>
        <fullName evidence="2">FHA domain-containing protein</fullName>
    </recommendedName>
</protein>
<dbReference type="SUPFAM" id="SSF49879">
    <property type="entry name" value="SMAD/FHA domain"/>
    <property type="match status" value="1"/>
</dbReference>
<dbReference type="AlphaFoldDB" id="A0A365UDQ3"/>
<dbReference type="Pfam" id="PF00498">
    <property type="entry name" value="FHA"/>
    <property type="match status" value="1"/>
</dbReference>